<dbReference type="KEGG" id="salf:SMD44_01253"/>
<dbReference type="GO" id="GO:0000976">
    <property type="term" value="F:transcription cis-regulatory region binding"/>
    <property type="evidence" value="ECO:0007669"/>
    <property type="project" value="TreeGrafter"/>
</dbReference>
<dbReference type="PRINTS" id="PR00455">
    <property type="entry name" value="HTHTETR"/>
</dbReference>
<dbReference type="EMBL" id="CP021748">
    <property type="protein sequence ID" value="ARX81855.1"/>
    <property type="molecule type" value="Genomic_DNA"/>
</dbReference>
<keyword evidence="1 2" id="KW-0238">DNA-binding</keyword>
<accession>A0A1Z1W605</accession>
<dbReference type="RefSeq" id="WP_087883159.1">
    <property type="nucleotide sequence ID" value="NZ_CP021748.1"/>
</dbReference>
<protein>
    <submittedName>
        <fullName evidence="4">TetR family transcriptional regulator</fullName>
    </submittedName>
</protein>
<dbReference type="eggNOG" id="COG1309">
    <property type="taxonomic scope" value="Bacteria"/>
</dbReference>
<dbReference type="GO" id="GO:0003700">
    <property type="term" value="F:DNA-binding transcription factor activity"/>
    <property type="evidence" value="ECO:0007669"/>
    <property type="project" value="TreeGrafter"/>
</dbReference>
<dbReference type="InterPro" id="IPR001647">
    <property type="entry name" value="HTH_TetR"/>
</dbReference>
<dbReference type="PANTHER" id="PTHR30055:SF146">
    <property type="entry name" value="HTH-TYPE TRANSCRIPTIONAL DUAL REGULATOR CECR"/>
    <property type="match status" value="1"/>
</dbReference>
<name>A0A1Z1W605_9ACTN</name>
<dbReference type="Proteomes" id="UP000195880">
    <property type="component" value="Chromosome"/>
</dbReference>
<evidence type="ECO:0000259" key="3">
    <source>
        <dbReference type="PROSITE" id="PS50977"/>
    </source>
</evidence>
<evidence type="ECO:0000313" key="5">
    <source>
        <dbReference type="Proteomes" id="UP000195880"/>
    </source>
</evidence>
<dbReference type="OrthoDB" id="3691941at2"/>
<dbReference type="InterPro" id="IPR050109">
    <property type="entry name" value="HTH-type_TetR-like_transc_reg"/>
</dbReference>
<evidence type="ECO:0000313" key="4">
    <source>
        <dbReference type="EMBL" id="ARX81855.1"/>
    </source>
</evidence>
<dbReference type="PANTHER" id="PTHR30055">
    <property type="entry name" value="HTH-TYPE TRANSCRIPTIONAL REGULATOR RUTR"/>
    <property type="match status" value="1"/>
</dbReference>
<dbReference type="STRING" id="67267.GCA_000716675_07014"/>
<reference evidence="4 5" key="1">
    <citation type="submission" date="2017-05" db="EMBL/GenBank/DDBJ databases">
        <title>Streptomyces alboflavus Genome sequencing and assembly.</title>
        <authorList>
            <person name="Wang Y."/>
            <person name="Du B."/>
            <person name="Ding Y."/>
            <person name="Liu H."/>
            <person name="Hou Q."/>
            <person name="Liu K."/>
            <person name="Wang C."/>
            <person name="Yao L."/>
        </authorList>
    </citation>
    <scope>NUCLEOTIDE SEQUENCE [LARGE SCALE GENOMIC DNA]</scope>
    <source>
        <strain evidence="4 5">MDJK44</strain>
    </source>
</reference>
<evidence type="ECO:0000256" key="2">
    <source>
        <dbReference type="PROSITE-ProRule" id="PRU00335"/>
    </source>
</evidence>
<dbReference type="Gene3D" id="1.10.10.60">
    <property type="entry name" value="Homeodomain-like"/>
    <property type="match status" value="1"/>
</dbReference>
<dbReference type="Gene3D" id="1.10.357.10">
    <property type="entry name" value="Tetracycline Repressor, domain 2"/>
    <property type="match status" value="1"/>
</dbReference>
<organism evidence="4 5">
    <name type="scientific">Streptomyces alboflavus</name>
    <dbReference type="NCBI Taxonomy" id="67267"/>
    <lineage>
        <taxon>Bacteria</taxon>
        <taxon>Bacillati</taxon>
        <taxon>Actinomycetota</taxon>
        <taxon>Actinomycetes</taxon>
        <taxon>Kitasatosporales</taxon>
        <taxon>Streptomycetaceae</taxon>
        <taxon>Streptomyces</taxon>
    </lineage>
</organism>
<evidence type="ECO:0000256" key="1">
    <source>
        <dbReference type="ARBA" id="ARBA00023125"/>
    </source>
</evidence>
<proteinExistence type="predicted"/>
<dbReference type="InterPro" id="IPR009057">
    <property type="entry name" value="Homeodomain-like_sf"/>
</dbReference>
<dbReference type="AlphaFoldDB" id="A0A1Z1W605"/>
<sequence length="188" mass="20532">MGATKARQLSTAEARRGEVLATAAKVFAGRGYYGTSTTEVAKGAGISQSYLYRLFPDKQALFVAVVEDVSRLIRERLGESVAKVGSADPAEVLYAMGDEYARLIADREDLLKVLMHANCAVSEPEIREAVQGMYARLVEYVRSASGARDDEVQEFFARGFLCNVAVSIGAMEVDAPWTRTLLAGIRHY</sequence>
<dbReference type="PROSITE" id="PS50977">
    <property type="entry name" value="HTH_TETR_2"/>
    <property type="match status" value="1"/>
</dbReference>
<dbReference type="Pfam" id="PF00440">
    <property type="entry name" value="TetR_N"/>
    <property type="match status" value="1"/>
</dbReference>
<feature type="DNA-binding region" description="H-T-H motif" evidence="2">
    <location>
        <begin position="36"/>
        <end position="55"/>
    </location>
</feature>
<gene>
    <name evidence="4" type="ORF">SMD44_01253</name>
</gene>
<dbReference type="SUPFAM" id="SSF46689">
    <property type="entry name" value="Homeodomain-like"/>
    <property type="match status" value="1"/>
</dbReference>
<feature type="domain" description="HTH tetR-type" evidence="3">
    <location>
        <begin position="13"/>
        <end position="73"/>
    </location>
</feature>
<keyword evidence="5" id="KW-1185">Reference proteome</keyword>